<evidence type="ECO:0000313" key="10">
    <source>
        <dbReference type="Proteomes" id="UP000249260"/>
    </source>
</evidence>
<gene>
    <name evidence="9" type="ORF">DL346_14535</name>
</gene>
<dbReference type="InterPro" id="IPR000515">
    <property type="entry name" value="MetI-like"/>
</dbReference>
<feature type="transmembrane region" description="Helical" evidence="7">
    <location>
        <begin position="281"/>
        <end position="301"/>
    </location>
</feature>
<keyword evidence="4 7" id="KW-0812">Transmembrane</keyword>
<comment type="caution">
    <text evidence="9">The sequence shown here is derived from an EMBL/GenBank/DDBJ whole genome shotgun (WGS) entry which is preliminary data.</text>
</comment>
<evidence type="ECO:0000256" key="7">
    <source>
        <dbReference type="RuleBase" id="RU363032"/>
    </source>
</evidence>
<keyword evidence="2 7" id="KW-0813">Transport</keyword>
<feature type="transmembrane region" description="Helical" evidence="7">
    <location>
        <begin position="126"/>
        <end position="145"/>
    </location>
</feature>
<feature type="transmembrane region" description="Helical" evidence="7">
    <location>
        <begin position="30"/>
        <end position="51"/>
    </location>
</feature>
<dbReference type="PANTHER" id="PTHR43744:SF9">
    <property type="entry name" value="POLYGALACTURONAN_RHAMNOGALACTURONAN TRANSPORT SYSTEM PERMEASE PROTEIN YTCP"/>
    <property type="match status" value="1"/>
</dbReference>
<dbReference type="AlphaFoldDB" id="A0A328U594"/>
<evidence type="ECO:0000256" key="6">
    <source>
        <dbReference type="ARBA" id="ARBA00023136"/>
    </source>
</evidence>
<dbReference type="RefSeq" id="WP_112882799.1">
    <property type="nucleotide sequence ID" value="NZ_QLUW01000002.1"/>
</dbReference>
<organism evidence="9 10">
    <name type="scientific">Paenibacillus montanisoli</name>
    <dbReference type="NCBI Taxonomy" id="2081970"/>
    <lineage>
        <taxon>Bacteria</taxon>
        <taxon>Bacillati</taxon>
        <taxon>Bacillota</taxon>
        <taxon>Bacilli</taxon>
        <taxon>Bacillales</taxon>
        <taxon>Paenibacillaceae</taxon>
        <taxon>Paenibacillus</taxon>
    </lineage>
</organism>
<name>A0A328U594_9BACL</name>
<dbReference type="GO" id="GO:0055085">
    <property type="term" value="P:transmembrane transport"/>
    <property type="evidence" value="ECO:0007669"/>
    <property type="project" value="InterPro"/>
</dbReference>
<sequence>MDTVSIEVKNSTITKRNKIKVSIGERTFDLANVLLILLLCAITLYPFWYVLVLSLNEGKDAARGPIWFWPREFTLQNYEYVIRNPYIVHAFLITVTRAVIGSLVSIGVMFLAAYSLSKRNLAGRKTYLYFLMIPLFIGGNVVTNYVVMAKLGMLNNFLVYILPGAFSFFFMIIIRTFIEQLPESLEESAMLDGAGHYEILKSIIAPLSKPIIAAMLFFSVVSHWLDLSTNLLYVTDRSLYVVQYVLYMVVLSSSPGDLSDITNVAMRLQSQSSGSLPTPEVLKMATLIAVTLPLLFIYPFFQKYFVKGMLVGAIKA</sequence>
<dbReference type="SUPFAM" id="SSF161098">
    <property type="entry name" value="MetI-like"/>
    <property type="match status" value="1"/>
</dbReference>
<dbReference type="InterPro" id="IPR035906">
    <property type="entry name" value="MetI-like_sf"/>
</dbReference>
<evidence type="ECO:0000256" key="5">
    <source>
        <dbReference type="ARBA" id="ARBA00022989"/>
    </source>
</evidence>
<dbReference type="Pfam" id="PF00528">
    <property type="entry name" value="BPD_transp_1"/>
    <property type="match status" value="1"/>
</dbReference>
<evidence type="ECO:0000256" key="3">
    <source>
        <dbReference type="ARBA" id="ARBA00022475"/>
    </source>
</evidence>
<dbReference type="PROSITE" id="PS50928">
    <property type="entry name" value="ABC_TM1"/>
    <property type="match status" value="1"/>
</dbReference>
<comment type="subcellular location">
    <subcellularLocation>
        <location evidence="1 7">Cell membrane</location>
        <topology evidence="1 7">Multi-pass membrane protein</topology>
    </subcellularLocation>
</comment>
<comment type="similarity">
    <text evidence="7">Belongs to the binding-protein-dependent transport system permease family.</text>
</comment>
<reference evidence="9 10" key="1">
    <citation type="submission" date="2018-06" db="EMBL/GenBank/DDBJ databases">
        <title>Paenibacillus montanisoli sp. nov., isolated from mountain area soil.</title>
        <authorList>
            <person name="Wu M."/>
        </authorList>
    </citation>
    <scope>NUCLEOTIDE SEQUENCE [LARGE SCALE GENOMIC DNA]</scope>
    <source>
        <strain evidence="9 10">RA17</strain>
    </source>
</reference>
<dbReference type="OrthoDB" id="9810086at2"/>
<feature type="transmembrane region" description="Helical" evidence="7">
    <location>
        <begin position="157"/>
        <end position="178"/>
    </location>
</feature>
<keyword evidence="6 7" id="KW-0472">Membrane</keyword>
<evidence type="ECO:0000256" key="2">
    <source>
        <dbReference type="ARBA" id="ARBA00022448"/>
    </source>
</evidence>
<keyword evidence="3" id="KW-1003">Cell membrane</keyword>
<evidence type="ECO:0000313" key="9">
    <source>
        <dbReference type="EMBL" id="RAP76581.1"/>
    </source>
</evidence>
<feature type="domain" description="ABC transmembrane type-1" evidence="8">
    <location>
        <begin position="91"/>
        <end position="299"/>
    </location>
</feature>
<dbReference type="Gene3D" id="1.10.3720.10">
    <property type="entry name" value="MetI-like"/>
    <property type="match status" value="1"/>
</dbReference>
<evidence type="ECO:0000256" key="1">
    <source>
        <dbReference type="ARBA" id="ARBA00004651"/>
    </source>
</evidence>
<evidence type="ECO:0000256" key="4">
    <source>
        <dbReference type="ARBA" id="ARBA00022692"/>
    </source>
</evidence>
<proteinExistence type="inferred from homology"/>
<feature type="transmembrane region" description="Helical" evidence="7">
    <location>
        <begin position="199"/>
        <end position="221"/>
    </location>
</feature>
<dbReference type="EMBL" id="QLUW01000002">
    <property type="protein sequence ID" value="RAP76581.1"/>
    <property type="molecule type" value="Genomic_DNA"/>
</dbReference>
<keyword evidence="10" id="KW-1185">Reference proteome</keyword>
<dbReference type="Proteomes" id="UP000249260">
    <property type="component" value="Unassembled WGS sequence"/>
</dbReference>
<evidence type="ECO:0000259" key="8">
    <source>
        <dbReference type="PROSITE" id="PS50928"/>
    </source>
</evidence>
<feature type="transmembrane region" description="Helical" evidence="7">
    <location>
        <begin position="86"/>
        <end position="114"/>
    </location>
</feature>
<dbReference type="PANTHER" id="PTHR43744">
    <property type="entry name" value="ABC TRANSPORTER PERMEASE PROTEIN MG189-RELATED-RELATED"/>
    <property type="match status" value="1"/>
</dbReference>
<keyword evidence="5 7" id="KW-1133">Transmembrane helix</keyword>
<accession>A0A328U594</accession>
<dbReference type="CDD" id="cd06261">
    <property type="entry name" value="TM_PBP2"/>
    <property type="match status" value="1"/>
</dbReference>
<protein>
    <submittedName>
        <fullName evidence="9">Carbohydrate ABC transporter permease</fullName>
    </submittedName>
</protein>
<dbReference type="GO" id="GO:0005886">
    <property type="term" value="C:plasma membrane"/>
    <property type="evidence" value="ECO:0007669"/>
    <property type="project" value="UniProtKB-SubCell"/>
</dbReference>